<reference evidence="6" key="1">
    <citation type="submission" date="2020-10" db="EMBL/GenBank/DDBJ databases">
        <authorList>
            <person name="Gilroy R."/>
        </authorList>
    </citation>
    <scope>NUCLEOTIDE SEQUENCE</scope>
    <source>
        <strain evidence="6">CHK195-11698</strain>
    </source>
</reference>
<accession>A0A9D1HM72</accession>
<evidence type="ECO:0000256" key="3">
    <source>
        <dbReference type="ARBA" id="ARBA00023125"/>
    </source>
</evidence>
<dbReference type="InterPro" id="IPR036390">
    <property type="entry name" value="WH_DNA-bd_sf"/>
</dbReference>
<protein>
    <submittedName>
        <fullName evidence="6">LysR family transcriptional regulator</fullName>
    </submittedName>
</protein>
<comment type="similarity">
    <text evidence="1">Belongs to the LysR transcriptional regulatory family.</text>
</comment>
<keyword evidence="2" id="KW-0805">Transcription regulation</keyword>
<dbReference type="FunFam" id="1.10.10.10:FF:000001">
    <property type="entry name" value="LysR family transcriptional regulator"/>
    <property type="match status" value="1"/>
</dbReference>
<feature type="domain" description="HTH lysR-type" evidence="5">
    <location>
        <begin position="1"/>
        <end position="58"/>
    </location>
</feature>
<dbReference type="Proteomes" id="UP000824175">
    <property type="component" value="Unassembled WGS sequence"/>
</dbReference>
<organism evidence="6 7">
    <name type="scientific">Candidatus Fimiplasma intestinipullorum</name>
    <dbReference type="NCBI Taxonomy" id="2840825"/>
    <lineage>
        <taxon>Bacteria</taxon>
        <taxon>Bacillati</taxon>
        <taxon>Bacillota</taxon>
        <taxon>Clostridia</taxon>
        <taxon>Eubacteriales</taxon>
        <taxon>Candidatus Fimiplasma</taxon>
    </lineage>
</organism>
<dbReference type="PANTHER" id="PTHR30346">
    <property type="entry name" value="TRANSCRIPTIONAL DUAL REGULATOR HCAR-RELATED"/>
    <property type="match status" value="1"/>
</dbReference>
<dbReference type="GO" id="GO:0003700">
    <property type="term" value="F:DNA-binding transcription factor activity"/>
    <property type="evidence" value="ECO:0007669"/>
    <property type="project" value="InterPro"/>
</dbReference>
<evidence type="ECO:0000313" key="6">
    <source>
        <dbReference type="EMBL" id="HIU13110.1"/>
    </source>
</evidence>
<dbReference type="InterPro" id="IPR005119">
    <property type="entry name" value="LysR_subst-bd"/>
</dbReference>
<sequence length="316" mass="35844">MNLYALHYFVTLAHLEHYTQASKVLGISQPALTHAIRGLEDELGIRLFAREGRNVSLTRAGEFYLKQVEEGLTLLENANQAIRRLSQGEGEIRLGFLRESGVRFLPTLIHDFIASKPDAKIHFALDSDSGMSTDLLEGLRQGRYDLIFSSAPRQEEDLLYVPVYRQPLYLAVPAQHPFACEPSIRFCQLVHEPMILFSSKSGLRYEIDRLLAQAKMTLEHIVFEISEDEVIASFVEKGFGFAILPDIPIIHQVDVSLVRLEEPQCYREMHMIMKKKADHYPVVQAFFDFVRQNVSALNDDGYSVETGDGMRAAADK</sequence>
<dbReference type="PROSITE" id="PS50931">
    <property type="entry name" value="HTH_LYSR"/>
    <property type="match status" value="1"/>
</dbReference>
<dbReference type="GO" id="GO:0003677">
    <property type="term" value="F:DNA binding"/>
    <property type="evidence" value="ECO:0007669"/>
    <property type="project" value="UniProtKB-KW"/>
</dbReference>
<keyword evidence="4" id="KW-0804">Transcription</keyword>
<proteinExistence type="inferred from homology"/>
<dbReference type="Pfam" id="PF00126">
    <property type="entry name" value="HTH_1"/>
    <property type="match status" value="1"/>
</dbReference>
<dbReference type="PANTHER" id="PTHR30346:SF28">
    <property type="entry name" value="HTH-TYPE TRANSCRIPTIONAL REGULATOR CYNR"/>
    <property type="match status" value="1"/>
</dbReference>
<name>A0A9D1HM72_9FIRM</name>
<comment type="caution">
    <text evidence="6">The sequence shown here is derived from an EMBL/GenBank/DDBJ whole genome shotgun (WGS) entry which is preliminary data.</text>
</comment>
<dbReference type="SUPFAM" id="SSF53850">
    <property type="entry name" value="Periplasmic binding protein-like II"/>
    <property type="match status" value="1"/>
</dbReference>
<dbReference type="PRINTS" id="PR00039">
    <property type="entry name" value="HTHLYSR"/>
</dbReference>
<evidence type="ECO:0000313" key="7">
    <source>
        <dbReference type="Proteomes" id="UP000824175"/>
    </source>
</evidence>
<dbReference type="SUPFAM" id="SSF46785">
    <property type="entry name" value="Winged helix' DNA-binding domain"/>
    <property type="match status" value="1"/>
</dbReference>
<dbReference type="Pfam" id="PF03466">
    <property type="entry name" value="LysR_substrate"/>
    <property type="match status" value="1"/>
</dbReference>
<dbReference type="Gene3D" id="3.40.190.290">
    <property type="match status" value="1"/>
</dbReference>
<evidence type="ECO:0000259" key="5">
    <source>
        <dbReference type="PROSITE" id="PS50931"/>
    </source>
</evidence>
<dbReference type="InterPro" id="IPR036388">
    <property type="entry name" value="WH-like_DNA-bd_sf"/>
</dbReference>
<dbReference type="Gene3D" id="1.10.10.10">
    <property type="entry name" value="Winged helix-like DNA-binding domain superfamily/Winged helix DNA-binding domain"/>
    <property type="match status" value="1"/>
</dbReference>
<dbReference type="AlphaFoldDB" id="A0A9D1HM72"/>
<dbReference type="EMBL" id="DVMJ01000024">
    <property type="protein sequence ID" value="HIU13110.1"/>
    <property type="molecule type" value="Genomic_DNA"/>
</dbReference>
<evidence type="ECO:0000256" key="1">
    <source>
        <dbReference type="ARBA" id="ARBA00009437"/>
    </source>
</evidence>
<dbReference type="GO" id="GO:0032993">
    <property type="term" value="C:protein-DNA complex"/>
    <property type="evidence" value="ECO:0007669"/>
    <property type="project" value="TreeGrafter"/>
</dbReference>
<dbReference type="InterPro" id="IPR000847">
    <property type="entry name" value="LysR_HTH_N"/>
</dbReference>
<evidence type="ECO:0000256" key="2">
    <source>
        <dbReference type="ARBA" id="ARBA00023015"/>
    </source>
</evidence>
<reference evidence="6" key="2">
    <citation type="journal article" date="2021" name="PeerJ">
        <title>Extensive microbial diversity within the chicken gut microbiome revealed by metagenomics and culture.</title>
        <authorList>
            <person name="Gilroy R."/>
            <person name="Ravi A."/>
            <person name="Getino M."/>
            <person name="Pursley I."/>
            <person name="Horton D.L."/>
            <person name="Alikhan N.F."/>
            <person name="Baker D."/>
            <person name="Gharbi K."/>
            <person name="Hall N."/>
            <person name="Watson M."/>
            <person name="Adriaenssens E.M."/>
            <person name="Foster-Nyarko E."/>
            <person name="Jarju S."/>
            <person name="Secka A."/>
            <person name="Antonio M."/>
            <person name="Oren A."/>
            <person name="Chaudhuri R.R."/>
            <person name="La Ragione R."/>
            <person name="Hildebrand F."/>
            <person name="Pallen M.J."/>
        </authorList>
    </citation>
    <scope>NUCLEOTIDE SEQUENCE</scope>
    <source>
        <strain evidence="6">CHK195-11698</strain>
    </source>
</reference>
<evidence type="ECO:0000256" key="4">
    <source>
        <dbReference type="ARBA" id="ARBA00023163"/>
    </source>
</evidence>
<gene>
    <name evidence="6" type="ORF">IAD15_03470</name>
</gene>
<keyword evidence="3" id="KW-0238">DNA-binding</keyword>